<gene>
    <name evidence="2" type="ORF">VP01_3352g2</name>
</gene>
<dbReference type="STRING" id="27349.A0A0L6UX08"/>
<comment type="caution">
    <text evidence="2">The sequence shown here is derived from an EMBL/GenBank/DDBJ whole genome shotgun (WGS) entry which is preliminary data.</text>
</comment>
<dbReference type="OrthoDB" id="2414509at2759"/>
<evidence type="ECO:0000313" key="2">
    <source>
        <dbReference type="EMBL" id="KNZ53073.1"/>
    </source>
</evidence>
<dbReference type="Proteomes" id="UP000037035">
    <property type="component" value="Unassembled WGS sequence"/>
</dbReference>
<organism evidence="2 3">
    <name type="scientific">Puccinia sorghi</name>
    <dbReference type="NCBI Taxonomy" id="27349"/>
    <lineage>
        <taxon>Eukaryota</taxon>
        <taxon>Fungi</taxon>
        <taxon>Dikarya</taxon>
        <taxon>Basidiomycota</taxon>
        <taxon>Pucciniomycotina</taxon>
        <taxon>Pucciniomycetes</taxon>
        <taxon>Pucciniales</taxon>
        <taxon>Pucciniaceae</taxon>
        <taxon>Puccinia</taxon>
    </lineage>
</organism>
<accession>A0A0L6UX08</accession>
<protein>
    <submittedName>
        <fullName evidence="2">Uncharacterized protein</fullName>
    </submittedName>
</protein>
<name>A0A0L6UX08_9BASI</name>
<proteinExistence type="predicted"/>
<keyword evidence="3" id="KW-1185">Reference proteome</keyword>
<reference evidence="2 3" key="1">
    <citation type="submission" date="2015-08" db="EMBL/GenBank/DDBJ databases">
        <title>Next Generation Sequencing and Analysis of the Genome of Puccinia sorghi L Schw, the Causal Agent of Maize Common Rust.</title>
        <authorList>
            <person name="Rochi L."/>
            <person name="Burguener G."/>
            <person name="Darino M."/>
            <person name="Turjanski A."/>
            <person name="Kreff E."/>
            <person name="Dieguez M.J."/>
            <person name="Sacco F."/>
        </authorList>
    </citation>
    <scope>NUCLEOTIDE SEQUENCE [LARGE SCALE GENOMIC DNA]</scope>
    <source>
        <strain evidence="2 3">RO10H11247</strain>
    </source>
</reference>
<feature type="region of interest" description="Disordered" evidence="1">
    <location>
        <begin position="1"/>
        <end position="38"/>
    </location>
</feature>
<sequence length="219" mass="24620">MPKKATPKPTKPTTKKPVIQRNSKKNRGNNSSEDNGADKTACHLKKEDYLIIIEWIKIERNYNSCFGTGKAPAVGCPAKDKYKKVHTKYISRGFVLTNEDQNVGISTIDEKLESMCPHYHAMNDLMHNLTMKQHHPILSLLEMKLEAVTWKATMIIEAEENLADENNKSDEGKGNQEEIQPSGEMNKQGRPANINDSTAFIVEKEKNASSPEIIPSKKT</sequence>
<feature type="compositionally biased region" description="Low complexity" evidence="1">
    <location>
        <begin position="7"/>
        <end position="17"/>
    </location>
</feature>
<dbReference type="EMBL" id="LAVV01008338">
    <property type="protein sequence ID" value="KNZ53073.1"/>
    <property type="molecule type" value="Genomic_DNA"/>
</dbReference>
<evidence type="ECO:0000256" key="1">
    <source>
        <dbReference type="SAM" id="MobiDB-lite"/>
    </source>
</evidence>
<dbReference type="VEuPathDB" id="FungiDB:VP01_3352g2"/>
<feature type="compositionally biased region" description="Basic and acidic residues" evidence="1">
    <location>
        <begin position="165"/>
        <end position="176"/>
    </location>
</feature>
<evidence type="ECO:0000313" key="3">
    <source>
        <dbReference type="Proteomes" id="UP000037035"/>
    </source>
</evidence>
<feature type="region of interest" description="Disordered" evidence="1">
    <location>
        <begin position="161"/>
        <end position="219"/>
    </location>
</feature>
<dbReference type="AlphaFoldDB" id="A0A0L6UX08"/>